<keyword evidence="1" id="KW-0472">Membrane</keyword>
<keyword evidence="1" id="KW-0812">Transmembrane</keyword>
<accession>A0A6M3JZG3</accession>
<dbReference type="EMBL" id="MT141210">
    <property type="protein sequence ID" value="QJA56302.1"/>
    <property type="molecule type" value="Genomic_DNA"/>
</dbReference>
<gene>
    <name evidence="3" type="ORF">MM415A02137_0006</name>
    <name evidence="2" type="ORF">MM415B01889_0010</name>
</gene>
<dbReference type="AlphaFoldDB" id="A0A6M3JZG3"/>
<name>A0A6M3JZG3_9ZZZZ</name>
<sequence>MPNWWGTDASEEITLAVLGIIACTAVVLVADGAKDIVLVIVGGLVGYLKRNPKNGQ</sequence>
<evidence type="ECO:0000313" key="2">
    <source>
        <dbReference type="EMBL" id="QJA56302.1"/>
    </source>
</evidence>
<reference evidence="3" key="1">
    <citation type="submission" date="2020-03" db="EMBL/GenBank/DDBJ databases">
        <title>The deep terrestrial virosphere.</title>
        <authorList>
            <person name="Holmfeldt K."/>
            <person name="Nilsson E."/>
            <person name="Simone D."/>
            <person name="Lopez-Fernandez M."/>
            <person name="Wu X."/>
            <person name="de Brujin I."/>
            <person name="Lundin D."/>
            <person name="Andersson A."/>
            <person name="Bertilsson S."/>
            <person name="Dopson M."/>
        </authorList>
    </citation>
    <scope>NUCLEOTIDE SEQUENCE</scope>
    <source>
        <strain evidence="3">MM415A02137</strain>
        <strain evidence="2">MM415B01889</strain>
    </source>
</reference>
<evidence type="ECO:0000256" key="1">
    <source>
        <dbReference type="SAM" id="Phobius"/>
    </source>
</evidence>
<evidence type="ECO:0008006" key="4">
    <source>
        <dbReference type="Google" id="ProtNLM"/>
    </source>
</evidence>
<evidence type="ECO:0000313" key="3">
    <source>
        <dbReference type="EMBL" id="QJA73985.1"/>
    </source>
</evidence>
<proteinExistence type="predicted"/>
<protein>
    <recommendedName>
        <fullName evidence="4">Holin</fullName>
    </recommendedName>
</protein>
<organism evidence="3">
    <name type="scientific">viral metagenome</name>
    <dbReference type="NCBI Taxonomy" id="1070528"/>
    <lineage>
        <taxon>unclassified sequences</taxon>
        <taxon>metagenomes</taxon>
        <taxon>organismal metagenomes</taxon>
    </lineage>
</organism>
<dbReference type="EMBL" id="MT142066">
    <property type="protein sequence ID" value="QJA73985.1"/>
    <property type="molecule type" value="Genomic_DNA"/>
</dbReference>
<feature type="transmembrane region" description="Helical" evidence="1">
    <location>
        <begin position="15"/>
        <end position="48"/>
    </location>
</feature>
<keyword evidence="1" id="KW-1133">Transmembrane helix</keyword>